<keyword evidence="3" id="KW-1185">Reference proteome</keyword>
<dbReference type="SUPFAM" id="SSF109854">
    <property type="entry name" value="DinB/YfiT-like putative metalloenzymes"/>
    <property type="match status" value="1"/>
</dbReference>
<dbReference type="GO" id="GO:0046872">
    <property type="term" value="F:metal ion binding"/>
    <property type="evidence" value="ECO:0007669"/>
    <property type="project" value="InterPro"/>
</dbReference>
<evidence type="ECO:0000259" key="1">
    <source>
        <dbReference type="Pfam" id="PF11716"/>
    </source>
</evidence>
<dbReference type="Proteomes" id="UP000320209">
    <property type="component" value="Unassembled WGS sequence"/>
</dbReference>
<comment type="caution">
    <text evidence="2">The sequence shown here is derived from an EMBL/GenBank/DDBJ whole genome shotgun (WGS) entry which is preliminary data.</text>
</comment>
<dbReference type="InterPro" id="IPR017517">
    <property type="entry name" value="Maleyloyr_isom"/>
</dbReference>
<dbReference type="EMBL" id="VFOV01000001">
    <property type="protein sequence ID" value="TQL68166.1"/>
    <property type="molecule type" value="Genomic_DNA"/>
</dbReference>
<feature type="domain" description="Mycothiol-dependent maleylpyruvate isomerase metal-binding" evidence="1">
    <location>
        <begin position="11"/>
        <end position="91"/>
    </location>
</feature>
<dbReference type="InterPro" id="IPR034660">
    <property type="entry name" value="DinB/YfiT-like"/>
</dbReference>
<dbReference type="NCBIfam" id="TIGR03083">
    <property type="entry name" value="maleylpyruvate isomerase family mycothiol-dependent enzyme"/>
    <property type="match status" value="1"/>
</dbReference>
<accession>A0A543A6Q3</accession>
<dbReference type="OrthoDB" id="5178565at2"/>
<evidence type="ECO:0000313" key="3">
    <source>
        <dbReference type="Proteomes" id="UP000320209"/>
    </source>
</evidence>
<organism evidence="2 3">
    <name type="scientific">Nocardioides albertanoniae</name>
    <dbReference type="NCBI Taxonomy" id="1175486"/>
    <lineage>
        <taxon>Bacteria</taxon>
        <taxon>Bacillati</taxon>
        <taxon>Actinomycetota</taxon>
        <taxon>Actinomycetes</taxon>
        <taxon>Propionibacteriales</taxon>
        <taxon>Nocardioidaceae</taxon>
        <taxon>Nocardioides</taxon>
    </lineage>
</organism>
<proteinExistence type="predicted"/>
<evidence type="ECO:0000313" key="2">
    <source>
        <dbReference type="EMBL" id="TQL68166.1"/>
    </source>
</evidence>
<reference evidence="2 3" key="1">
    <citation type="submission" date="2019-06" db="EMBL/GenBank/DDBJ databases">
        <title>Sequencing the genomes of 1000 actinobacteria strains.</title>
        <authorList>
            <person name="Klenk H.-P."/>
        </authorList>
    </citation>
    <scope>NUCLEOTIDE SEQUENCE [LARGE SCALE GENOMIC DNA]</scope>
    <source>
        <strain evidence="2 3">DSM 25218</strain>
    </source>
</reference>
<dbReference type="RefSeq" id="WP_141780194.1">
    <property type="nucleotide sequence ID" value="NZ_VFOV01000001.1"/>
</dbReference>
<dbReference type="AlphaFoldDB" id="A0A543A6Q3"/>
<dbReference type="InterPro" id="IPR024344">
    <property type="entry name" value="MDMPI_metal-binding"/>
</dbReference>
<protein>
    <submittedName>
        <fullName evidence="2">Uncharacterized protein (TIGR03083 family)</fullName>
    </submittedName>
</protein>
<dbReference type="Pfam" id="PF11716">
    <property type="entry name" value="MDMPI_N"/>
    <property type="match status" value="1"/>
</dbReference>
<sequence>MDVAARTAANRRLLADFFDGLDGSQLETQSLCSAWTVREVLGHSAMPFSVGVPRLLWRTLLAGGSIDRAAAAIAEEQARRPVAELTGLLRTYDTKRVPAPGVGPMGQFTDHCIHLRDCARPLGLDNDVSLDDWREVLDWLPTKQASLGVVPAGRLDGLALRATDQDWSWSGEESSVDEVAGPSEALAMALAGRSVALSDLSGPGVERLRERLV</sequence>
<gene>
    <name evidence="2" type="ORF">FB381_2055</name>
</gene>
<name>A0A543A6Q3_9ACTN</name>